<comment type="caution">
    <text evidence="1">The sequence shown here is derived from an EMBL/GenBank/DDBJ whole genome shotgun (WGS) entry which is preliminary data.</text>
</comment>
<dbReference type="RefSeq" id="WP_229923725.1">
    <property type="nucleotide sequence ID" value="NZ_BNBN01000015.1"/>
</dbReference>
<reference evidence="1 2" key="1">
    <citation type="submission" date="2020-08" db="EMBL/GenBank/DDBJ databases">
        <title>Genomic Encyclopedia of Type Strains, Phase IV (KMG-IV): sequencing the most valuable type-strain genomes for metagenomic binning, comparative biology and taxonomic classification.</title>
        <authorList>
            <person name="Goeker M."/>
        </authorList>
    </citation>
    <scope>NUCLEOTIDE SEQUENCE [LARGE SCALE GENOMIC DNA]</scope>
    <source>
        <strain evidence="1 2">DSM 40141</strain>
    </source>
</reference>
<dbReference type="Proteomes" id="UP000540423">
    <property type="component" value="Unassembled WGS sequence"/>
</dbReference>
<protein>
    <recommendedName>
        <fullName evidence="3">Transcriptional regulator</fullName>
    </recommendedName>
</protein>
<name>A0A7X0HKZ3_9ACTN</name>
<accession>A0A7X0HKZ3</accession>
<organism evidence="1 2">
    <name type="scientific">Streptomyces candidus</name>
    <dbReference type="NCBI Taxonomy" id="67283"/>
    <lineage>
        <taxon>Bacteria</taxon>
        <taxon>Bacillati</taxon>
        <taxon>Actinomycetota</taxon>
        <taxon>Actinomycetes</taxon>
        <taxon>Kitasatosporales</taxon>
        <taxon>Streptomycetaceae</taxon>
        <taxon>Streptomyces</taxon>
    </lineage>
</organism>
<dbReference type="AlphaFoldDB" id="A0A7X0HKZ3"/>
<evidence type="ECO:0000313" key="2">
    <source>
        <dbReference type="Proteomes" id="UP000540423"/>
    </source>
</evidence>
<evidence type="ECO:0008006" key="3">
    <source>
        <dbReference type="Google" id="ProtNLM"/>
    </source>
</evidence>
<sequence length="416" mass="44558">MVAPDGIGVLLRAIREGAGRARDEQAKVVQQAQGGRWFDWENIKRWELEKRLPVPDWHETIALAYGLSVADVQRAVAASRQHRRSQRREKEDVKRRRFFGVAAAAVSATALPGIAQAREGIDGALAGTGAGDLAYLESAFERHRGGYHGRAPDDVLSDMQADLVLLGQVLNQPHPASARADLARTAAGIAGLVAIVQHDRGDKGDAFRWFATAEKAARESGDRRMTAWVLARHAMVPLNYGAPEVAVRLAARARRAAGRTPTGAGALAAAVTARSLAAIGDQRGARMAVTDAQGLVERLDGHEAADTWFGYPAQKHFVHLSQAYTLLGDTEAAYAAQDDALDLTDSPSVMTRALIAMDTAACLRLDGDPSAAAEMAAGVFDRLPAPYRDGLIRSRTEVLHQALGGRPRDLLGQVLA</sequence>
<gene>
    <name evidence="1" type="ORF">HNQ79_006108</name>
</gene>
<evidence type="ECO:0000313" key="1">
    <source>
        <dbReference type="EMBL" id="MBB6439596.1"/>
    </source>
</evidence>
<proteinExistence type="predicted"/>
<keyword evidence="2" id="KW-1185">Reference proteome</keyword>
<dbReference type="EMBL" id="JACHEM010000024">
    <property type="protein sequence ID" value="MBB6439596.1"/>
    <property type="molecule type" value="Genomic_DNA"/>
</dbReference>